<dbReference type="GO" id="GO:0003841">
    <property type="term" value="F:1-acylglycerol-3-phosphate O-acyltransferase activity"/>
    <property type="evidence" value="ECO:0007669"/>
    <property type="project" value="TreeGrafter"/>
</dbReference>
<dbReference type="Pfam" id="PF01553">
    <property type="entry name" value="Acyltransferase"/>
    <property type="match status" value="1"/>
</dbReference>
<sequence>MITLVSKFYWKIFGWKIVGTIPSELKKMILVIAPHTSWVDILIGFASRSKLGIQHAKFIGKKELFEGFFGGFLKRMGGIPIDRKGKLGIVEQIAKYYADNDEFIVGVSPEGTRKRVDKLKTGFYHIAKSANIPIVLVGFDYKKRQVILADPIYASENEDADIKKVVAFFSTIEGAKPEYDLRHLS</sequence>
<dbReference type="GO" id="GO:0006654">
    <property type="term" value="P:phosphatidic acid biosynthetic process"/>
    <property type="evidence" value="ECO:0007669"/>
    <property type="project" value="TreeGrafter"/>
</dbReference>
<dbReference type="RefSeq" id="WP_130092552.1">
    <property type="nucleotide sequence ID" value="NZ_SETE01000002.1"/>
</dbReference>
<dbReference type="InterPro" id="IPR002123">
    <property type="entry name" value="Plipid/glycerol_acylTrfase"/>
</dbReference>
<dbReference type="Proteomes" id="UP000293952">
    <property type="component" value="Unassembled WGS sequence"/>
</dbReference>
<dbReference type="SMART" id="SM00563">
    <property type="entry name" value="PlsC"/>
    <property type="match status" value="1"/>
</dbReference>
<dbReference type="EMBL" id="SETE01000002">
    <property type="protein sequence ID" value="RYM34543.1"/>
    <property type="molecule type" value="Genomic_DNA"/>
</dbReference>
<comment type="pathway">
    <text evidence="1">Lipid metabolism.</text>
</comment>
<dbReference type="PANTHER" id="PTHR10434">
    <property type="entry name" value="1-ACYL-SN-GLYCEROL-3-PHOSPHATE ACYLTRANSFERASE"/>
    <property type="match status" value="1"/>
</dbReference>
<evidence type="ECO:0000313" key="6">
    <source>
        <dbReference type="Proteomes" id="UP000293952"/>
    </source>
</evidence>
<keyword evidence="2 5" id="KW-0808">Transferase</keyword>
<accession>A0A4Q4KMB8</accession>
<evidence type="ECO:0000259" key="4">
    <source>
        <dbReference type="SMART" id="SM00563"/>
    </source>
</evidence>
<gene>
    <name evidence="5" type="ORF">ERX46_03990</name>
</gene>
<keyword evidence="3 5" id="KW-0012">Acyltransferase</keyword>
<dbReference type="PANTHER" id="PTHR10434:SF9">
    <property type="entry name" value="PHOSPHOLIPID_GLYCEROL ACYLTRANSFERASE DOMAIN-CONTAINING PROTEIN"/>
    <property type="match status" value="1"/>
</dbReference>
<reference evidence="5 6" key="1">
    <citation type="submission" date="2019-02" db="EMBL/GenBank/DDBJ databases">
        <title>Genome sequence of the sea-ice species Brumimicrobium glaciale.</title>
        <authorList>
            <person name="Bowman J.P."/>
        </authorList>
    </citation>
    <scope>NUCLEOTIDE SEQUENCE [LARGE SCALE GENOMIC DNA]</scope>
    <source>
        <strain evidence="5 6">IC156</strain>
    </source>
</reference>
<protein>
    <submittedName>
        <fullName evidence="5">Acyltransferase</fullName>
    </submittedName>
</protein>
<name>A0A4Q4KMB8_9FLAO</name>
<evidence type="ECO:0000256" key="3">
    <source>
        <dbReference type="ARBA" id="ARBA00023315"/>
    </source>
</evidence>
<dbReference type="OrthoDB" id="9796839at2"/>
<dbReference type="SUPFAM" id="SSF69593">
    <property type="entry name" value="Glycerol-3-phosphate (1)-acyltransferase"/>
    <property type="match status" value="1"/>
</dbReference>
<keyword evidence="6" id="KW-1185">Reference proteome</keyword>
<feature type="domain" description="Phospholipid/glycerol acyltransferase" evidence="4">
    <location>
        <begin position="29"/>
        <end position="142"/>
    </location>
</feature>
<evidence type="ECO:0000313" key="5">
    <source>
        <dbReference type="EMBL" id="RYM34543.1"/>
    </source>
</evidence>
<dbReference type="AlphaFoldDB" id="A0A4Q4KMB8"/>
<organism evidence="5 6">
    <name type="scientific">Brumimicrobium glaciale</name>
    <dbReference type="NCBI Taxonomy" id="200475"/>
    <lineage>
        <taxon>Bacteria</taxon>
        <taxon>Pseudomonadati</taxon>
        <taxon>Bacteroidota</taxon>
        <taxon>Flavobacteriia</taxon>
        <taxon>Flavobacteriales</taxon>
        <taxon>Crocinitomicaceae</taxon>
        <taxon>Brumimicrobium</taxon>
    </lineage>
</organism>
<comment type="caution">
    <text evidence="5">The sequence shown here is derived from an EMBL/GenBank/DDBJ whole genome shotgun (WGS) entry which is preliminary data.</text>
</comment>
<proteinExistence type="predicted"/>
<evidence type="ECO:0000256" key="1">
    <source>
        <dbReference type="ARBA" id="ARBA00005189"/>
    </source>
</evidence>
<evidence type="ECO:0000256" key="2">
    <source>
        <dbReference type="ARBA" id="ARBA00022679"/>
    </source>
</evidence>